<evidence type="ECO:0000259" key="3">
    <source>
        <dbReference type="Pfam" id="PF18962"/>
    </source>
</evidence>
<sequence length="901" mass="93169">MKHTLRLLGLLVPLSFCAVSAAAGTLSGRVFEDVNYGGGSGEPYATTGGFVGRPARVEIYRGGTFVTAITAATDGTWSYSYSSGNNTFVVRVVSGSVTSSRGTATNLMPVVTFRKRYTGNNPNSQVNDLNYVGGEDPTQADVGNTTSGSLSAGAQVQTTVNDADDNETFTGIDFGFSFDVVTNTNDAGQGSLRQFILNANALSNTSIDQRQFNNAGTATGTNFPAGQETSIFMIPDGTARPGLRAGLDNQLTNASGSAATTNSRALITLASILPTLTDPGTAIDGTTQTTLSNSNSIQLGTGGVVGTESKPLARVAGPEVELAVLGGTIGLTLNGNSMVVRGLSIHGGTYGVQADSGTNLLIEGNAFGTTAFSIAAPAANLTSNILLYLRNPSGTVRNNIFAHAGSSNLNYSGGFNDANSGYTITQNEFLQAGRTTAGGDNISVGDQAASGPLTITENLIRDSNSSGIQFEISAIKNNLVSNNTIQGNGKGGTSSRLEGSGIHYLLRADGRQSSNTDVISKNIISGNQSSAVVINYGQRNVQITQNAIYGNGDGTTGGQGLIAIDYTPATYRVGGNSAYGQGDGVTPNDGTLDLNKANGGMNYPIITKKNVTTVGTNTVLHVEGFVGRTAGQTLFAGTVVEFYRGDNTTDTNQNGEVFAGDGQSFPHGEPSAYIGSLTTGANGSFNTDITFPTSAMSPALQTSDPINATAFKSGYGTSEAGINLIPNTIPAGTLPVSLVGFQAACAPAGVRLTWQTASEVNNAGFEVQRSLDAHLFTKISFVPGGGSTSQRRSYSLLTEVPAATTAYYRLRQLDLDGKESFSPVAVLACDPAAPATLRLQPNPARDAVQVQNATGPVQVLDLTGRVVREQAHTTQPLDLVGLHPGLYLVRVGKMSVKLVVE</sequence>
<dbReference type="Gene3D" id="2.160.20.10">
    <property type="entry name" value="Single-stranded right-handed beta-helix, Pectin lyase-like"/>
    <property type="match status" value="1"/>
</dbReference>
<dbReference type="InterPro" id="IPR006626">
    <property type="entry name" value="PbH1"/>
</dbReference>
<dbReference type="InterPro" id="IPR026444">
    <property type="entry name" value="Secre_tail"/>
</dbReference>
<dbReference type="InterPro" id="IPR039448">
    <property type="entry name" value="Beta_helix"/>
</dbReference>
<organism evidence="4 5">
    <name type="scientific">Hymenobacter cellulosivorans</name>
    <dbReference type="NCBI Taxonomy" id="2932249"/>
    <lineage>
        <taxon>Bacteria</taxon>
        <taxon>Pseudomonadati</taxon>
        <taxon>Bacteroidota</taxon>
        <taxon>Cytophagia</taxon>
        <taxon>Cytophagales</taxon>
        <taxon>Hymenobacteraceae</taxon>
        <taxon>Hymenobacter</taxon>
    </lineage>
</organism>
<name>A0ABY4F717_9BACT</name>
<protein>
    <submittedName>
        <fullName evidence="4">Right-handed parallel beta-helix repeat-containing protein</fullName>
    </submittedName>
</protein>
<dbReference type="SUPFAM" id="SSF51126">
    <property type="entry name" value="Pectin lyase-like"/>
    <property type="match status" value="1"/>
</dbReference>
<dbReference type="RefSeq" id="WP_244716298.1">
    <property type="nucleotide sequence ID" value="NZ_CP095049.1"/>
</dbReference>
<feature type="signal peptide" evidence="1">
    <location>
        <begin position="1"/>
        <end position="21"/>
    </location>
</feature>
<evidence type="ECO:0000256" key="1">
    <source>
        <dbReference type="SAM" id="SignalP"/>
    </source>
</evidence>
<dbReference type="Proteomes" id="UP000831785">
    <property type="component" value="Chromosome"/>
</dbReference>
<dbReference type="SMART" id="SM00710">
    <property type="entry name" value="PbH1"/>
    <property type="match status" value="6"/>
</dbReference>
<proteinExistence type="predicted"/>
<feature type="chain" id="PRO_5045542912" evidence="1">
    <location>
        <begin position="22"/>
        <end position="901"/>
    </location>
</feature>
<dbReference type="Pfam" id="PF18962">
    <property type="entry name" value="Por_Secre_tail"/>
    <property type="match status" value="1"/>
</dbReference>
<feature type="domain" description="Secretion system C-terminal sorting" evidence="3">
    <location>
        <begin position="841"/>
        <end position="895"/>
    </location>
</feature>
<accession>A0ABY4F717</accession>
<dbReference type="EMBL" id="CP095049">
    <property type="protein sequence ID" value="UOQ52365.1"/>
    <property type="molecule type" value="Genomic_DNA"/>
</dbReference>
<gene>
    <name evidence="4" type="ORF">MUN80_21725</name>
</gene>
<evidence type="ECO:0000313" key="5">
    <source>
        <dbReference type="Proteomes" id="UP000831785"/>
    </source>
</evidence>
<reference evidence="4 5" key="1">
    <citation type="submission" date="2022-04" db="EMBL/GenBank/DDBJ databases">
        <title>Hymenobacter sp. isolated from the air.</title>
        <authorList>
            <person name="Won M."/>
            <person name="Lee C.-M."/>
            <person name="Woen H.-Y."/>
            <person name="Kwon S.-W."/>
        </authorList>
    </citation>
    <scope>NUCLEOTIDE SEQUENCE [LARGE SCALE GENOMIC DNA]</scope>
    <source>
        <strain evidence="5">5116 S-27</strain>
    </source>
</reference>
<keyword evidence="1" id="KW-0732">Signal</keyword>
<feature type="domain" description="Right handed beta helix" evidence="2">
    <location>
        <begin position="330"/>
        <end position="493"/>
    </location>
</feature>
<dbReference type="Pfam" id="PF13229">
    <property type="entry name" value="Beta_helix"/>
    <property type="match status" value="1"/>
</dbReference>
<dbReference type="NCBIfam" id="TIGR04183">
    <property type="entry name" value="Por_Secre_tail"/>
    <property type="match status" value="1"/>
</dbReference>
<dbReference type="Gene3D" id="2.60.40.10">
    <property type="entry name" value="Immunoglobulins"/>
    <property type="match status" value="1"/>
</dbReference>
<dbReference type="InterPro" id="IPR011050">
    <property type="entry name" value="Pectin_lyase_fold/virulence"/>
</dbReference>
<dbReference type="InterPro" id="IPR013783">
    <property type="entry name" value="Ig-like_fold"/>
</dbReference>
<keyword evidence="5" id="KW-1185">Reference proteome</keyword>
<evidence type="ECO:0000313" key="4">
    <source>
        <dbReference type="EMBL" id="UOQ52365.1"/>
    </source>
</evidence>
<dbReference type="InterPro" id="IPR012334">
    <property type="entry name" value="Pectin_lyas_fold"/>
</dbReference>
<evidence type="ECO:0000259" key="2">
    <source>
        <dbReference type="Pfam" id="PF13229"/>
    </source>
</evidence>